<dbReference type="PANTHER" id="PTHR36504:SF1">
    <property type="entry name" value="LIPOPOLYSACCHARIDE EXPORT SYSTEM PROTEIN LPTA"/>
    <property type="match status" value="1"/>
</dbReference>
<dbReference type="GO" id="GO:0030288">
    <property type="term" value="C:outer membrane-bounded periplasmic space"/>
    <property type="evidence" value="ECO:0007669"/>
    <property type="project" value="TreeGrafter"/>
</dbReference>
<organism evidence="4 5">
    <name type="scientific">Meridianimarinicoccus aquatilis</name>
    <dbReference type="NCBI Taxonomy" id="2552766"/>
    <lineage>
        <taxon>Bacteria</taxon>
        <taxon>Pseudomonadati</taxon>
        <taxon>Pseudomonadota</taxon>
        <taxon>Alphaproteobacteria</taxon>
        <taxon>Rhodobacterales</taxon>
        <taxon>Paracoccaceae</taxon>
        <taxon>Meridianimarinicoccus</taxon>
    </lineage>
</organism>
<keyword evidence="1 2" id="KW-0732">Signal</keyword>
<evidence type="ECO:0000256" key="2">
    <source>
        <dbReference type="SAM" id="SignalP"/>
    </source>
</evidence>
<dbReference type="GO" id="GO:0009279">
    <property type="term" value="C:cell outer membrane"/>
    <property type="evidence" value="ECO:0007669"/>
    <property type="project" value="TreeGrafter"/>
</dbReference>
<proteinExistence type="predicted"/>
<comment type="caution">
    <text evidence="4">The sequence shown here is derived from an EMBL/GenBank/DDBJ whole genome shotgun (WGS) entry which is preliminary data.</text>
</comment>
<dbReference type="GO" id="GO:0015920">
    <property type="term" value="P:lipopolysaccharide transport"/>
    <property type="evidence" value="ECO:0007669"/>
    <property type="project" value="TreeGrafter"/>
</dbReference>
<dbReference type="InterPro" id="IPR005653">
    <property type="entry name" value="OstA-like_N"/>
</dbReference>
<dbReference type="PANTHER" id="PTHR36504">
    <property type="entry name" value="LIPOPOLYSACCHARIDE EXPORT SYSTEM PROTEIN LPTA"/>
    <property type="match status" value="1"/>
</dbReference>
<sequence>MRSVVTGLAMAAALPLCALAQGTETGGFRNSDPDAPVEVTSDRLDLARAEGTALFTGNVLAVQGDMRLTAQWVLVTYLLNPDGTLGDDIDTITARDDVLLITPEEAAEGNEAIYTPLTNSVVMTGDVLLTQGGNTVAGDRLIVDLETGLGEVQGRVRTVLQPGTDEDQ</sequence>
<evidence type="ECO:0000259" key="3">
    <source>
        <dbReference type="Pfam" id="PF03968"/>
    </source>
</evidence>
<dbReference type="EMBL" id="SMZO01000011">
    <property type="protein sequence ID" value="TDL89404.1"/>
    <property type="molecule type" value="Genomic_DNA"/>
</dbReference>
<dbReference type="OrthoDB" id="9811926at2"/>
<evidence type="ECO:0000313" key="4">
    <source>
        <dbReference type="EMBL" id="TDL89404.1"/>
    </source>
</evidence>
<name>A0A4R6B017_9RHOB</name>
<accession>A0A4R6B017</accession>
<feature type="chain" id="PRO_5021005563" evidence="2">
    <location>
        <begin position="21"/>
        <end position="168"/>
    </location>
</feature>
<dbReference type="InterPro" id="IPR052037">
    <property type="entry name" value="LPS_export_LptA"/>
</dbReference>
<evidence type="ECO:0000313" key="5">
    <source>
        <dbReference type="Proteomes" id="UP000294562"/>
    </source>
</evidence>
<reference evidence="4 5" key="1">
    <citation type="submission" date="2019-03" db="EMBL/GenBank/DDBJ databases">
        <title>Rhodobacteraceae bacterium SM1902, a new member of the family Rhodobacteraceae isolated from Yantai.</title>
        <authorList>
            <person name="Sun Y."/>
        </authorList>
    </citation>
    <scope>NUCLEOTIDE SEQUENCE [LARGE SCALE GENOMIC DNA]</scope>
    <source>
        <strain evidence="4 5">SM1902</strain>
    </source>
</reference>
<feature type="signal peptide" evidence="2">
    <location>
        <begin position="1"/>
        <end position="20"/>
    </location>
</feature>
<dbReference type="Pfam" id="PF03968">
    <property type="entry name" value="LptD_N"/>
    <property type="match status" value="1"/>
</dbReference>
<dbReference type="AlphaFoldDB" id="A0A4R6B017"/>
<protein>
    <submittedName>
        <fullName evidence="4">Lipopolysaccharide transport periplasmic protein LptA</fullName>
    </submittedName>
</protein>
<feature type="domain" description="Organic solvent tolerance-like N-terminal" evidence="3">
    <location>
        <begin position="38"/>
        <end position="148"/>
    </location>
</feature>
<dbReference type="Gene3D" id="2.60.450.10">
    <property type="entry name" value="Lipopolysaccharide (LPS) transport protein A like domain"/>
    <property type="match status" value="1"/>
</dbReference>
<evidence type="ECO:0000256" key="1">
    <source>
        <dbReference type="ARBA" id="ARBA00022729"/>
    </source>
</evidence>
<dbReference type="GO" id="GO:0017089">
    <property type="term" value="F:glycolipid transfer activity"/>
    <property type="evidence" value="ECO:0007669"/>
    <property type="project" value="TreeGrafter"/>
</dbReference>
<gene>
    <name evidence="4" type="ORF">E2L05_06740</name>
</gene>
<keyword evidence="5" id="KW-1185">Reference proteome</keyword>
<dbReference type="Proteomes" id="UP000294562">
    <property type="component" value="Unassembled WGS sequence"/>
</dbReference>